<proteinExistence type="predicted"/>
<dbReference type="EMBL" id="JAACJM010000003">
    <property type="protein sequence ID" value="KAF5373616.1"/>
    <property type="molecule type" value="Genomic_DNA"/>
</dbReference>
<evidence type="ECO:0008006" key="5">
    <source>
        <dbReference type="Google" id="ProtNLM"/>
    </source>
</evidence>
<organism evidence="3 4">
    <name type="scientific">Tetrapyrgos nigripes</name>
    <dbReference type="NCBI Taxonomy" id="182062"/>
    <lineage>
        <taxon>Eukaryota</taxon>
        <taxon>Fungi</taxon>
        <taxon>Dikarya</taxon>
        <taxon>Basidiomycota</taxon>
        <taxon>Agaricomycotina</taxon>
        <taxon>Agaricomycetes</taxon>
        <taxon>Agaricomycetidae</taxon>
        <taxon>Agaricales</taxon>
        <taxon>Marasmiineae</taxon>
        <taxon>Marasmiaceae</taxon>
        <taxon>Tetrapyrgos</taxon>
    </lineage>
</organism>
<evidence type="ECO:0000313" key="4">
    <source>
        <dbReference type="Proteomes" id="UP000559256"/>
    </source>
</evidence>
<evidence type="ECO:0000259" key="1">
    <source>
        <dbReference type="Pfam" id="PF07287"/>
    </source>
</evidence>
<feature type="domain" description="Acyclic terpene utilisation N-terminal" evidence="1">
    <location>
        <begin position="9"/>
        <end position="449"/>
    </location>
</feature>
<sequence length="611" mass="67246">MTTSSKRPVRIGNCSGAVGDGFHQLYRQATEGPVDAIFGDYLSEMNIAWRALEMKEDSRRGYEAFFLGQLDYMNTAEIIAQKGIKLITDAGAFNTFGLYQETKKLFAAKGFPDVKVAWVEGDSVTEEVVAQASVSGRFPHLDISEQDLSTVKSEILSANAYIGLRGVVAALEAGAQIIICGRICDATAVMAVSFWWHGWSETDYDKLAGSLVAGHIIECGAYATGGNFCGFKSIPNLVDPGFPIVEMSADGTFIVTMHDGCRSGAVTVDTVTAQLVYEIQGPTYLNPDVAAGLEDIQITQVGKNRVRVTGVKGSPPPPTAKLAVQTFGGYQGELSMYAVGLDIDEKFALLKKQVFSTVDPARFIKITIDKYGSSEPNQSLKTASVQLRLFMQASTPEPIREVQKYWLWWMMCTFPGAFMNMDTRTLVPKPFTIFFPAKIDQSSLRVKTHIGDEVIQIAPVSKTQPFSGQRSYGPRSITSLTSFGPTRKAPLGSIVLARSGDKGANSNVGLWVRHDDEWPWLQSFFTVETFIKLLRDDWKDEYRVERFEIPSIRAVHFVCYGLLEDGTCSSSLLDCLGKAVGEFLRAQVVDVPEKFLNRPWVGQAPLVQSRL</sequence>
<gene>
    <name evidence="3" type="ORF">D9758_000983</name>
</gene>
<feature type="domain" description="AtuA-like ferredoxin-fold" evidence="2">
    <location>
        <begin position="490"/>
        <end position="589"/>
    </location>
</feature>
<comment type="caution">
    <text evidence="3">The sequence shown here is derived from an EMBL/GenBank/DDBJ whole genome shotgun (WGS) entry which is preliminary data.</text>
</comment>
<dbReference type="Pfam" id="PF23544">
    <property type="entry name" value="AtuA_ferredoxin"/>
    <property type="match status" value="1"/>
</dbReference>
<keyword evidence="4" id="KW-1185">Reference proteome</keyword>
<evidence type="ECO:0000313" key="3">
    <source>
        <dbReference type="EMBL" id="KAF5373616.1"/>
    </source>
</evidence>
<dbReference type="AlphaFoldDB" id="A0A8H5GYW7"/>
<dbReference type="PANTHER" id="PTHR47585">
    <property type="match status" value="1"/>
</dbReference>
<dbReference type="InterPro" id="IPR056362">
    <property type="entry name" value="AtuA-like_ferredoxin_dom"/>
</dbReference>
<protein>
    <recommendedName>
        <fullName evidence="5">DUF1446-domain-containing protein</fullName>
    </recommendedName>
</protein>
<reference evidence="3 4" key="1">
    <citation type="journal article" date="2020" name="ISME J.">
        <title>Uncovering the hidden diversity of litter-decomposition mechanisms in mushroom-forming fungi.</title>
        <authorList>
            <person name="Floudas D."/>
            <person name="Bentzer J."/>
            <person name="Ahren D."/>
            <person name="Johansson T."/>
            <person name="Persson P."/>
            <person name="Tunlid A."/>
        </authorList>
    </citation>
    <scope>NUCLEOTIDE SEQUENCE [LARGE SCALE GENOMIC DNA]</scope>
    <source>
        <strain evidence="3 4">CBS 291.85</strain>
    </source>
</reference>
<dbReference type="InterPro" id="IPR010839">
    <property type="entry name" value="AtuA_N"/>
</dbReference>
<dbReference type="Proteomes" id="UP000559256">
    <property type="component" value="Unassembled WGS sequence"/>
</dbReference>
<accession>A0A8H5GYW7</accession>
<dbReference type="PANTHER" id="PTHR47585:SF1">
    <property type="entry name" value="DUF1446 DOMAIN-CONTAINING PROTEIN"/>
    <property type="match status" value="1"/>
</dbReference>
<evidence type="ECO:0000259" key="2">
    <source>
        <dbReference type="Pfam" id="PF23544"/>
    </source>
</evidence>
<name>A0A8H5GYW7_9AGAR</name>
<dbReference type="Pfam" id="PF07287">
    <property type="entry name" value="AtuA"/>
    <property type="match status" value="1"/>
</dbReference>
<dbReference type="OrthoDB" id="10265871at2759"/>